<organism evidence="6 7">
    <name type="scientific">Stylonychia lemnae</name>
    <name type="common">Ciliate</name>
    <dbReference type="NCBI Taxonomy" id="5949"/>
    <lineage>
        <taxon>Eukaryota</taxon>
        <taxon>Sar</taxon>
        <taxon>Alveolata</taxon>
        <taxon>Ciliophora</taxon>
        <taxon>Intramacronucleata</taxon>
        <taxon>Spirotrichea</taxon>
        <taxon>Stichotrichia</taxon>
        <taxon>Sporadotrichida</taxon>
        <taxon>Oxytrichidae</taxon>
        <taxon>Stylonychinae</taxon>
        <taxon>Stylonychia</taxon>
    </lineage>
</organism>
<protein>
    <recommendedName>
        <fullName evidence="8">Ef hand family protein</fullName>
    </recommendedName>
</protein>
<feature type="repeat" description="WD" evidence="3">
    <location>
        <begin position="578"/>
        <end position="619"/>
    </location>
</feature>
<dbReference type="InParanoid" id="A0A077ZQP1"/>
<feature type="region of interest" description="Disordered" evidence="5">
    <location>
        <begin position="489"/>
        <end position="521"/>
    </location>
</feature>
<reference evidence="6 7" key="1">
    <citation type="submission" date="2014-06" db="EMBL/GenBank/DDBJ databases">
        <authorList>
            <person name="Swart Estienne"/>
        </authorList>
    </citation>
    <scope>NUCLEOTIDE SEQUENCE [LARGE SCALE GENOMIC DNA]</scope>
    <source>
        <strain evidence="6 7">130c</strain>
    </source>
</reference>
<dbReference type="AlphaFoldDB" id="A0A077ZQP1"/>
<feature type="repeat" description="WD" evidence="3">
    <location>
        <begin position="342"/>
        <end position="383"/>
    </location>
</feature>
<dbReference type="OMA" id="AHRECIV"/>
<dbReference type="PROSITE" id="PS00678">
    <property type="entry name" value="WD_REPEATS_1"/>
    <property type="match status" value="1"/>
</dbReference>
<name>A0A077ZQP1_STYLE</name>
<evidence type="ECO:0000256" key="1">
    <source>
        <dbReference type="ARBA" id="ARBA00022574"/>
    </source>
</evidence>
<dbReference type="InterPro" id="IPR019775">
    <property type="entry name" value="WD40_repeat_CS"/>
</dbReference>
<evidence type="ECO:0000313" key="7">
    <source>
        <dbReference type="Proteomes" id="UP000039865"/>
    </source>
</evidence>
<dbReference type="SUPFAM" id="SSF50978">
    <property type="entry name" value="WD40 repeat-like"/>
    <property type="match status" value="1"/>
</dbReference>
<feature type="repeat" description="WD" evidence="3">
    <location>
        <begin position="620"/>
        <end position="654"/>
    </location>
</feature>
<evidence type="ECO:0000256" key="2">
    <source>
        <dbReference type="ARBA" id="ARBA00022737"/>
    </source>
</evidence>
<evidence type="ECO:0000256" key="3">
    <source>
        <dbReference type="PROSITE-ProRule" id="PRU00221"/>
    </source>
</evidence>
<evidence type="ECO:0008006" key="8">
    <source>
        <dbReference type="Google" id="ProtNLM"/>
    </source>
</evidence>
<dbReference type="InterPro" id="IPR001680">
    <property type="entry name" value="WD40_rpt"/>
</dbReference>
<dbReference type="PROSITE" id="PS50294">
    <property type="entry name" value="WD_REPEATS_REGION"/>
    <property type="match status" value="1"/>
</dbReference>
<dbReference type="InterPro" id="IPR051242">
    <property type="entry name" value="WD-EF-hand_domain"/>
</dbReference>
<proteinExistence type="predicted"/>
<dbReference type="Gene3D" id="2.130.10.10">
    <property type="entry name" value="YVTN repeat-like/Quinoprotein amine dehydrogenase"/>
    <property type="match status" value="3"/>
</dbReference>
<dbReference type="OrthoDB" id="273771at2759"/>
<evidence type="ECO:0000256" key="4">
    <source>
        <dbReference type="SAM" id="Coils"/>
    </source>
</evidence>
<dbReference type="EMBL" id="CCKQ01000623">
    <property type="protein sequence ID" value="CDW71705.1"/>
    <property type="molecule type" value="Genomic_DNA"/>
</dbReference>
<feature type="coiled-coil region" evidence="4">
    <location>
        <begin position="970"/>
        <end position="1031"/>
    </location>
</feature>
<dbReference type="PANTHER" id="PTHR44324">
    <property type="entry name" value="WD40 REPEAT DOMAIN 95"/>
    <property type="match status" value="1"/>
</dbReference>
<dbReference type="PROSITE" id="PS50082">
    <property type="entry name" value="WD_REPEATS_2"/>
    <property type="match status" value="3"/>
</dbReference>
<dbReference type="Pfam" id="PF00400">
    <property type="entry name" value="WD40"/>
    <property type="match status" value="3"/>
</dbReference>
<sequence length="1267" mass="147215">MMLLSKERLQKLEVLWEDYPDGLELPLFTQLMLDSIECSEEEKYELVHGALKLFSDIDINGDAHMEWSEFMQYIIDAVLENSISNSNDDKKMSVMELIQQMKANRFLRFYMAYNPIDKSNHTNYIINAAYSKKANLIMSFEKHSKEVKFHTPDLRFKEKFQVPLRVEGFILGIDYSDSQLVFGCTASDSQLHFYIQTSKGIRFMKSIVTPGIQSRIWHMPNHKCWITAGRDLKLRQWDPFKTESLITTFNEDLKLHNQEIMDVCEIDNPFSIATCSLDKKIVIYNLIEREPIRILKGDHIKGVKRLSYNGHFGGHLVSVGHEIYANVWGPESLISDILIGKLKGHTKPIIDTKFISITPFNVTIDEKNNIRIWDIRTLQCLQLVKGKVQTAAQGICSIQNNVFWIYGKRFIQFDTYSVEEGGEEQKDNQSENYPIWAEFNTYYMSINVVNKQDLQVSILLGMKQNYMIAALGGIKVYNVGNGVELKDCTHDGDDNDGPSKNGDQDDDNLTNSSYSSIKEDSFNNSKAEDAIDQSHKEITGLQLIWEENYIMMICSDHKYIYVYDEEDTESSEQLRKITGAHREEITIIKYDDHLSLLASGSIDGEIAVWDFEMSKLLGMCIGHTGDITGIEFVTPYPIMVTSSLDCTVCIWGVRPCNIAYRYISLYRFENISFNYNKDSKIAVSKILIIKDKMKGIQRHKRLNDGYLVASKYGSFNVNVLFKKIEDKVQNDLFNASEQNTLPKKSVLSRFLAARLNKKSPPVENDYERKLDQVFERCYMYVADEAGFIKVWDLTNIIKKIGFSPADNYPQKKVSFNPKRKETIDCTIFASSMRNDAKKQKLPDILNPEKVGIFIREVKAHRECIVSMNPIQVSNGGGLITCSTDRRVRVWSSFLDLWGTIDQRQEKIDKRWCFPQDFKRKQKESEIDQVKGLLNEVELEADKNLIFKEDDKNNEQKNEEKSQKFWLMTRKQKYQEQIQTQKTERKEFDVRMQFIEHRLQNQKPYHGYHGYAKELERILDAKQQRVHSENKRIHQTMPVGDQSNDIQAIAQKRSMLRIQDHKSKKNLLGDYQSAVPQALNNQKSQNMASRNVMSRIGNIKCSQKSMMGDTNEKEKNYQVDENKYFEHQIQPGIRLPPMNVTPKHRNYSFEQKPQANKKIKHQFINESSRNTLNASLLEQSLDKRRQSQLKNQTQAYSKGQFITSSDQEDAIQIKTDYIIDDINDYQGRKQKYFGDQSAIKLLVKEENLKIQHQRRELKKSLKLPKYPK</sequence>
<gene>
    <name evidence="6" type="primary">Contig2281.g2457</name>
    <name evidence="6" type="ORF">STYLEM_653</name>
</gene>
<keyword evidence="7" id="KW-1185">Reference proteome</keyword>
<dbReference type="PANTHER" id="PTHR44324:SF4">
    <property type="entry name" value="WD40 REPEAT DOMAIN 95"/>
    <property type="match status" value="1"/>
</dbReference>
<evidence type="ECO:0000256" key="5">
    <source>
        <dbReference type="SAM" id="MobiDB-lite"/>
    </source>
</evidence>
<dbReference type="Proteomes" id="UP000039865">
    <property type="component" value="Unassembled WGS sequence"/>
</dbReference>
<dbReference type="InterPro" id="IPR015943">
    <property type="entry name" value="WD40/YVTN_repeat-like_dom_sf"/>
</dbReference>
<keyword evidence="2" id="KW-0677">Repeat</keyword>
<keyword evidence="1 3" id="KW-0853">WD repeat</keyword>
<dbReference type="InterPro" id="IPR036322">
    <property type="entry name" value="WD40_repeat_dom_sf"/>
</dbReference>
<evidence type="ECO:0000313" key="6">
    <source>
        <dbReference type="EMBL" id="CDW71705.1"/>
    </source>
</evidence>
<keyword evidence="4" id="KW-0175">Coiled coil</keyword>
<dbReference type="SMART" id="SM00320">
    <property type="entry name" value="WD40"/>
    <property type="match status" value="7"/>
</dbReference>
<accession>A0A077ZQP1</accession>